<organism evidence="1 2">
    <name type="scientific">Acidithrix ferrooxidans</name>
    <dbReference type="NCBI Taxonomy" id="1280514"/>
    <lineage>
        <taxon>Bacteria</taxon>
        <taxon>Bacillati</taxon>
        <taxon>Actinomycetota</taxon>
        <taxon>Acidimicrobiia</taxon>
        <taxon>Acidimicrobiales</taxon>
        <taxon>Acidimicrobiaceae</taxon>
        <taxon>Acidithrix</taxon>
    </lineage>
</organism>
<name>A0A0D8HIE5_9ACTN</name>
<sequence length="93" mass="9892">MHGPKLLGLVNDCLDGAKSSMVLPRGRNLSTDYRIVQARQRFLEGAVTGLRSTSRYGVYGCVHLSIHAGVGSPTGDCADGILTQKCRSRSNGS</sequence>
<dbReference type="EMBL" id="JXYS01000036">
    <property type="protein sequence ID" value="KJF17542.1"/>
    <property type="molecule type" value="Genomic_DNA"/>
</dbReference>
<evidence type="ECO:0000313" key="1">
    <source>
        <dbReference type="EMBL" id="KJF17542.1"/>
    </source>
</evidence>
<keyword evidence="2" id="KW-1185">Reference proteome</keyword>
<dbReference type="Proteomes" id="UP000032360">
    <property type="component" value="Unassembled WGS sequence"/>
</dbReference>
<reference evidence="1 2" key="1">
    <citation type="submission" date="2015-01" db="EMBL/GenBank/DDBJ databases">
        <title>Draft genome of the acidophilic iron oxidizer Acidithrix ferrooxidans strain Py-F3.</title>
        <authorList>
            <person name="Poehlein A."/>
            <person name="Eisen S."/>
            <person name="Schloemann M."/>
            <person name="Johnson B.D."/>
            <person name="Daniel R."/>
            <person name="Muehling M."/>
        </authorList>
    </citation>
    <scope>NUCLEOTIDE SEQUENCE [LARGE SCALE GENOMIC DNA]</scope>
    <source>
        <strain evidence="1 2">Py-F3</strain>
    </source>
</reference>
<comment type="caution">
    <text evidence="1">The sequence shown here is derived from an EMBL/GenBank/DDBJ whole genome shotgun (WGS) entry which is preliminary data.</text>
</comment>
<dbReference type="STRING" id="1280514.AXFE_16020"/>
<accession>A0A0D8HIE5</accession>
<protein>
    <submittedName>
        <fullName evidence="1">Uncharacterized protein</fullName>
    </submittedName>
</protein>
<evidence type="ECO:0000313" key="2">
    <source>
        <dbReference type="Proteomes" id="UP000032360"/>
    </source>
</evidence>
<proteinExistence type="predicted"/>
<gene>
    <name evidence="1" type="ORF">AXFE_16020</name>
</gene>
<dbReference type="AlphaFoldDB" id="A0A0D8HIE5"/>